<sequence length="125" mass="13665">MSLKLNRDGLDLKSSSSSSLQNMADAAMEVACETPLGNIMEENRPKNSNRLLAKPFVKQITPMINLQCQRNSSNENVGGVCFLSFTLEEQFGRSICFWWHLPNRSDGDAANSSAASSNHGDIATV</sequence>
<evidence type="ECO:0000313" key="1">
    <source>
        <dbReference type="EMBL" id="KAH6596606.1"/>
    </source>
</evidence>
<comment type="caution">
    <text evidence="1">The sequence shown here is derived from an EMBL/GenBank/DDBJ whole genome shotgun (WGS) entry which is preliminary data.</text>
</comment>
<organism evidence="1 2">
    <name type="scientific">Batrachochytrium salamandrivorans</name>
    <dbReference type="NCBI Taxonomy" id="1357716"/>
    <lineage>
        <taxon>Eukaryota</taxon>
        <taxon>Fungi</taxon>
        <taxon>Fungi incertae sedis</taxon>
        <taxon>Chytridiomycota</taxon>
        <taxon>Chytridiomycota incertae sedis</taxon>
        <taxon>Chytridiomycetes</taxon>
        <taxon>Rhizophydiales</taxon>
        <taxon>Rhizophydiales incertae sedis</taxon>
        <taxon>Batrachochytrium</taxon>
    </lineage>
</organism>
<proteinExistence type="predicted"/>
<name>A0ABQ8FDX3_9FUNG</name>
<accession>A0ABQ8FDX3</accession>
<gene>
    <name evidence="1" type="ORF">BASA50_005012</name>
</gene>
<protein>
    <submittedName>
        <fullName evidence="1">Uncharacterized protein</fullName>
    </submittedName>
</protein>
<keyword evidence="2" id="KW-1185">Reference proteome</keyword>
<reference evidence="1 2" key="1">
    <citation type="submission" date="2021-02" db="EMBL/GenBank/DDBJ databases">
        <title>Variation within the Batrachochytrium salamandrivorans European outbreak.</title>
        <authorList>
            <person name="Kelly M."/>
            <person name="Pasmans F."/>
            <person name="Shea T.P."/>
            <person name="Munoz J.F."/>
            <person name="Carranza S."/>
            <person name="Cuomo C.A."/>
            <person name="Martel A."/>
        </authorList>
    </citation>
    <scope>NUCLEOTIDE SEQUENCE [LARGE SCALE GENOMIC DNA]</scope>
    <source>
        <strain evidence="1 2">AMFP18/2</strain>
    </source>
</reference>
<dbReference type="EMBL" id="JAFCIX010000205">
    <property type="protein sequence ID" value="KAH6596606.1"/>
    <property type="molecule type" value="Genomic_DNA"/>
</dbReference>
<dbReference type="Proteomes" id="UP001648503">
    <property type="component" value="Unassembled WGS sequence"/>
</dbReference>
<evidence type="ECO:0000313" key="2">
    <source>
        <dbReference type="Proteomes" id="UP001648503"/>
    </source>
</evidence>